<evidence type="ECO:0000256" key="3">
    <source>
        <dbReference type="ARBA" id="ARBA00023015"/>
    </source>
</evidence>
<proteinExistence type="predicted"/>
<feature type="region of interest" description="Disordered" evidence="8">
    <location>
        <begin position="366"/>
        <end position="421"/>
    </location>
</feature>
<dbReference type="GeneID" id="100374620"/>
<dbReference type="PANTHER" id="PTHR23042">
    <property type="entry name" value="CIRCADIAN PROTEIN CLOCK/ARNT/BMAL/PAS"/>
    <property type="match status" value="1"/>
</dbReference>
<dbReference type="InterPro" id="IPR050933">
    <property type="entry name" value="Circadian_TF"/>
</dbReference>
<feature type="compositionally biased region" description="Basic and acidic residues" evidence="8">
    <location>
        <begin position="391"/>
        <end position="421"/>
    </location>
</feature>
<dbReference type="InterPro" id="IPR000014">
    <property type="entry name" value="PAS"/>
</dbReference>
<feature type="compositionally biased region" description="Acidic residues" evidence="8">
    <location>
        <begin position="372"/>
        <end position="390"/>
    </location>
</feature>
<keyword evidence="2" id="KW-0677">Repeat</keyword>
<dbReference type="InterPro" id="IPR001067">
    <property type="entry name" value="Nuc_translocat"/>
</dbReference>
<feature type="domain" description="PAS" evidence="9">
    <location>
        <begin position="236"/>
        <end position="308"/>
    </location>
</feature>
<sequence>MNEVAKKRRIAGDEPMEPIRDRTNRNLSDKLRRDRFNSYISELGELIAPATPNIKRREKISVLKLAVNCLQLHHDLRPVRMKETWQAPFVTADNLGVALLESLGGFLFIVSRKGTLMFVSNVIEKNLGHIPDEIIGQPVCKIIHPDDHGIIRMQLSQIDETKDSLSDPPHVQKTECRNVSFYIRMKQVRDQSSPLPMYEMVHVVGQVTKSYKTKHKGSHFPLQPGISMIAVGRLQTELRIQDIISAPPEGEYITRHDMMGIINFTHPVASRHTGYMPEEVVGKSAYAFLHQQDVVAMEKLHKQLFSDGVVHLVGRTCSKFGETIYEKMYGYLCVNKCTKKPEYIISVHQIISAEEGKRLIGQRAIKQGDDKVSDDDNYDNDDDVNDDEDDSIGHAKKDSTDSEGKGNPDKDGDGTDDNTMEKDEANDEEIFQKMNDDCQVQEISCSDKPTTDKDTVKLKHAKRECDVCDSHLKHQVHSLDKPNTKETTLVNPITMETTVKTLDENDNDTKDKYGIISIDNQIPKMTSCESCLNNQNKITRFGGCAVQSTCLMSQYDGKTLPENLSILNDECCVMSLLKTNTIQECTKLHCGDPRLSDAVAWTTDDSDSPYVDICDCATEMNTTDSLNMEYCLSKSTKPSDIGPKMNDDEYTTDIEGTFHVTEVTGTEDVTQHFQKSGDSCVTANIMTHTVAELNENEFKLGNTALYDQSCNTNKVGENNKTYQKATIDKRKLDDADICGELVDGDTVCMKTKKLKCDKEDSTLPSTPDMIIGDQSSVVDNKVIDTSSHSSIQNIVTSEKSKISTCILKEPAMTNQMATPATMNDGISQDSSHKNSSNNNIQNTSAISKVHQSSLLSLMKDTENDIVLNLCNDVISTSVKPSTSRRSRCKPYSPTTKARILKSSMQYRPAVSTWKKIQNLTSQAAQRNAQMNQELQQKNLHLKIAIENQLREIKKTKEEITKHLVKNPSLEKLVDMQILDVEKQRQQLNAMEEKLSQMNGTTTKSPYCDSNYFDSECVAHLLKHTSPTNYVHRPPQSLEATTTVPGVMPDFSQNTSITVSYPQLTSYLLSPGNHNSFCHDVGMATQIASPPNVASSTQVRLTNAEVVTDHPVLNSKQAREHFHKKSLDFTKFSDQDRSSFLAELQEQAAQSPSFPIEPVNTSLVRSLVSQYDQPTPQQQMMPQHSESLCDTYNTDEQGFSEHILSMLKDTDIEGVIGTIGTCLDKDNHDIWFTDYDGQKVDI</sequence>
<evidence type="ECO:0000256" key="1">
    <source>
        <dbReference type="ARBA" id="ARBA00004123"/>
    </source>
</evidence>
<evidence type="ECO:0000256" key="5">
    <source>
        <dbReference type="ARBA" id="ARBA00023163"/>
    </source>
</evidence>
<keyword evidence="6" id="KW-0539">Nucleus</keyword>
<dbReference type="SUPFAM" id="SSF47459">
    <property type="entry name" value="HLH, helix-loop-helix DNA-binding domain"/>
    <property type="match status" value="1"/>
</dbReference>
<protein>
    <submittedName>
        <fullName evidence="12">Uncharacterized protein LOC100374620</fullName>
    </submittedName>
</protein>
<accession>A0ABM0M5Y0</accession>
<dbReference type="CDD" id="cd00130">
    <property type="entry name" value="PAS"/>
    <property type="match status" value="2"/>
</dbReference>
<dbReference type="Proteomes" id="UP000694865">
    <property type="component" value="Unplaced"/>
</dbReference>
<dbReference type="InterPro" id="IPR013767">
    <property type="entry name" value="PAS_fold"/>
</dbReference>
<dbReference type="RefSeq" id="XP_006815421.1">
    <property type="nucleotide sequence ID" value="XM_006815358.1"/>
</dbReference>
<evidence type="ECO:0000256" key="7">
    <source>
        <dbReference type="SAM" id="Coils"/>
    </source>
</evidence>
<dbReference type="SMART" id="SM00353">
    <property type="entry name" value="HLH"/>
    <property type="match status" value="1"/>
</dbReference>
<evidence type="ECO:0000313" key="12">
    <source>
        <dbReference type="RefSeq" id="XP_006815421.1"/>
    </source>
</evidence>
<reference evidence="12" key="1">
    <citation type="submission" date="2025-08" db="UniProtKB">
        <authorList>
            <consortium name="RefSeq"/>
        </authorList>
    </citation>
    <scope>IDENTIFICATION</scope>
    <source>
        <tissue evidence="12">Testes</tissue>
    </source>
</reference>
<keyword evidence="11" id="KW-1185">Reference proteome</keyword>
<organism evidence="11 12">
    <name type="scientific">Saccoglossus kowalevskii</name>
    <name type="common">Acorn worm</name>
    <dbReference type="NCBI Taxonomy" id="10224"/>
    <lineage>
        <taxon>Eukaryota</taxon>
        <taxon>Metazoa</taxon>
        <taxon>Hemichordata</taxon>
        <taxon>Enteropneusta</taxon>
        <taxon>Harrimaniidae</taxon>
        <taxon>Saccoglossus</taxon>
    </lineage>
</organism>
<feature type="domain" description="PAS" evidence="9">
    <location>
        <begin position="92"/>
        <end position="162"/>
    </location>
</feature>
<dbReference type="PROSITE" id="PS50888">
    <property type="entry name" value="BHLH"/>
    <property type="match status" value="1"/>
</dbReference>
<dbReference type="Pfam" id="PF00010">
    <property type="entry name" value="HLH"/>
    <property type="match status" value="1"/>
</dbReference>
<name>A0ABM0M5Y0_SACKO</name>
<dbReference type="InterPro" id="IPR011598">
    <property type="entry name" value="bHLH_dom"/>
</dbReference>
<dbReference type="InterPro" id="IPR036638">
    <property type="entry name" value="HLH_DNA-bd_sf"/>
</dbReference>
<dbReference type="PRINTS" id="PR00785">
    <property type="entry name" value="NCTRNSLOCATR"/>
</dbReference>
<dbReference type="Gene3D" id="4.10.280.10">
    <property type="entry name" value="Helix-loop-helix DNA-binding domain"/>
    <property type="match status" value="1"/>
</dbReference>
<evidence type="ECO:0000256" key="4">
    <source>
        <dbReference type="ARBA" id="ARBA00023125"/>
    </source>
</evidence>
<dbReference type="InterPro" id="IPR035965">
    <property type="entry name" value="PAS-like_dom_sf"/>
</dbReference>
<dbReference type="Pfam" id="PF14598">
    <property type="entry name" value="PAS_11"/>
    <property type="match status" value="1"/>
</dbReference>
<evidence type="ECO:0000259" key="10">
    <source>
        <dbReference type="PROSITE" id="PS50888"/>
    </source>
</evidence>
<keyword evidence="5" id="KW-0804">Transcription</keyword>
<gene>
    <name evidence="12" type="primary">LOC100374620</name>
</gene>
<evidence type="ECO:0000313" key="11">
    <source>
        <dbReference type="Proteomes" id="UP000694865"/>
    </source>
</evidence>
<evidence type="ECO:0000256" key="6">
    <source>
        <dbReference type="ARBA" id="ARBA00023242"/>
    </source>
</evidence>
<keyword evidence="4" id="KW-0238">DNA-binding</keyword>
<feature type="coiled-coil region" evidence="7">
    <location>
        <begin position="916"/>
        <end position="1000"/>
    </location>
</feature>
<evidence type="ECO:0000256" key="8">
    <source>
        <dbReference type="SAM" id="MobiDB-lite"/>
    </source>
</evidence>
<keyword evidence="7" id="KW-0175">Coiled coil</keyword>
<evidence type="ECO:0000256" key="2">
    <source>
        <dbReference type="ARBA" id="ARBA00022737"/>
    </source>
</evidence>
<dbReference type="PROSITE" id="PS50112">
    <property type="entry name" value="PAS"/>
    <property type="match status" value="2"/>
</dbReference>
<keyword evidence="3" id="KW-0805">Transcription regulation</keyword>
<dbReference type="SMART" id="SM00091">
    <property type="entry name" value="PAS"/>
    <property type="match status" value="2"/>
</dbReference>
<comment type="subcellular location">
    <subcellularLocation>
        <location evidence="1">Nucleus</location>
    </subcellularLocation>
</comment>
<dbReference type="Gene3D" id="3.30.450.20">
    <property type="entry name" value="PAS domain"/>
    <property type="match status" value="2"/>
</dbReference>
<dbReference type="SUPFAM" id="SSF55785">
    <property type="entry name" value="PYP-like sensor domain (PAS domain)"/>
    <property type="match status" value="2"/>
</dbReference>
<feature type="region of interest" description="Disordered" evidence="8">
    <location>
        <begin position="1"/>
        <end position="24"/>
    </location>
</feature>
<evidence type="ECO:0000259" key="9">
    <source>
        <dbReference type="PROSITE" id="PS50112"/>
    </source>
</evidence>
<feature type="domain" description="BHLH" evidence="10">
    <location>
        <begin position="20"/>
        <end position="73"/>
    </location>
</feature>
<dbReference type="Pfam" id="PF00989">
    <property type="entry name" value="PAS"/>
    <property type="match status" value="1"/>
</dbReference>